<comment type="caution">
    <text evidence="2">The sequence shown here is derived from an EMBL/GenBank/DDBJ whole genome shotgun (WGS) entry which is preliminary data.</text>
</comment>
<keyword evidence="1" id="KW-0812">Transmembrane</keyword>
<sequence>MKEKFEIFSKLMRPVFGYVVVFSWGAQMLSVAFVILFKTNEAASVINAMESLSTTWAVGLSVLGIYVYRKDFFRKGQTYE</sequence>
<evidence type="ECO:0000313" key="3">
    <source>
        <dbReference type="Proteomes" id="UP000249739"/>
    </source>
</evidence>
<accession>A0A2W5FSN8</accession>
<feature type="transmembrane region" description="Helical" evidence="1">
    <location>
        <begin position="49"/>
        <end position="68"/>
    </location>
</feature>
<keyword evidence="1" id="KW-0472">Membrane</keyword>
<dbReference type="EMBL" id="QFOT01000015">
    <property type="protein sequence ID" value="PZP56790.1"/>
    <property type="molecule type" value="Genomic_DNA"/>
</dbReference>
<evidence type="ECO:0000256" key="1">
    <source>
        <dbReference type="SAM" id="Phobius"/>
    </source>
</evidence>
<dbReference type="Proteomes" id="UP000249739">
    <property type="component" value="Unassembled WGS sequence"/>
</dbReference>
<gene>
    <name evidence="2" type="ORF">DI586_02535</name>
</gene>
<feature type="transmembrane region" description="Helical" evidence="1">
    <location>
        <begin position="15"/>
        <end position="37"/>
    </location>
</feature>
<evidence type="ECO:0000313" key="2">
    <source>
        <dbReference type="EMBL" id="PZP56790.1"/>
    </source>
</evidence>
<dbReference type="AlphaFoldDB" id="A0A2W5FSN8"/>
<protein>
    <submittedName>
        <fullName evidence="2">Uncharacterized protein</fullName>
    </submittedName>
</protein>
<keyword evidence="1" id="KW-1133">Transmembrane helix</keyword>
<organism evidence="2 3">
    <name type="scientific">Micavibrio aeruginosavorus</name>
    <dbReference type="NCBI Taxonomy" id="349221"/>
    <lineage>
        <taxon>Bacteria</taxon>
        <taxon>Pseudomonadati</taxon>
        <taxon>Bdellovibrionota</taxon>
        <taxon>Bdellovibrionia</taxon>
        <taxon>Bdellovibrionales</taxon>
        <taxon>Pseudobdellovibrionaceae</taxon>
        <taxon>Micavibrio</taxon>
    </lineage>
</organism>
<proteinExistence type="predicted"/>
<reference evidence="2 3" key="1">
    <citation type="submission" date="2017-08" db="EMBL/GenBank/DDBJ databases">
        <title>Infants hospitalized years apart are colonized by the same room-sourced microbial strains.</title>
        <authorList>
            <person name="Brooks B."/>
            <person name="Olm M.R."/>
            <person name="Firek B.A."/>
            <person name="Baker R."/>
            <person name="Thomas B.C."/>
            <person name="Morowitz M.J."/>
            <person name="Banfield J.F."/>
        </authorList>
    </citation>
    <scope>NUCLEOTIDE SEQUENCE [LARGE SCALE GENOMIC DNA]</scope>
    <source>
        <strain evidence="2">S2_006_000_R2_64</strain>
    </source>
</reference>
<name>A0A2W5FSN8_9BACT</name>